<name>W1NXS9_AMBTC</name>
<organism evidence="1 2">
    <name type="scientific">Amborella trichopoda</name>
    <dbReference type="NCBI Taxonomy" id="13333"/>
    <lineage>
        <taxon>Eukaryota</taxon>
        <taxon>Viridiplantae</taxon>
        <taxon>Streptophyta</taxon>
        <taxon>Embryophyta</taxon>
        <taxon>Tracheophyta</taxon>
        <taxon>Spermatophyta</taxon>
        <taxon>Magnoliopsida</taxon>
        <taxon>Amborellales</taxon>
        <taxon>Amborellaceae</taxon>
        <taxon>Amborella</taxon>
    </lineage>
</organism>
<accession>W1NXS9</accession>
<keyword evidence="2" id="KW-1185">Reference proteome</keyword>
<dbReference type="HOGENOM" id="CLU_2797359_0_0_1"/>
<dbReference type="Proteomes" id="UP000017836">
    <property type="component" value="Unassembled WGS sequence"/>
</dbReference>
<dbReference type="AlphaFoldDB" id="W1NXS9"/>
<sequence length="68" mass="7380">MGVATKKIDGLVKGITQNVEAIASAQDVMAHILPVMMADKEQITTKYGRAILTASTNFEAVKDKLKKF</sequence>
<protein>
    <submittedName>
        <fullName evidence="1">Uncharacterized protein</fullName>
    </submittedName>
</protein>
<gene>
    <name evidence="1" type="ORF">AMTR_s00096p00141170</name>
</gene>
<dbReference type="Gramene" id="ERN02422">
    <property type="protein sequence ID" value="ERN02422"/>
    <property type="gene ID" value="AMTR_s00096p00141170"/>
</dbReference>
<evidence type="ECO:0000313" key="2">
    <source>
        <dbReference type="Proteomes" id="UP000017836"/>
    </source>
</evidence>
<dbReference type="EMBL" id="KI394634">
    <property type="protein sequence ID" value="ERN02422.1"/>
    <property type="molecule type" value="Genomic_DNA"/>
</dbReference>
<reference evidence="2" key="1">
    <citation type="journal article" date="2013" name="Science">
        <title>The Amborella genome and the evolution of flowering plants.</title>
        <authorList>
            <consortium name="Amborella Genome Project"/>
        </authorList>
    </citation>
    <scope>NUCLEOTIDE SEQUENCE [LARGE SCALE GENOMIC DNA]</scope>
</reference>
<evidence type="ECO:0000313" key="1">
    <source>
        <dbReference type="EMBL" id="ERN02422.1"/>
    </source>
</evidence>
<proteinExistence type="predicted"/>